<sequence>MSRSGDSSVTSNVQPVRTSTFDEAMSFVLEVRETFRDQRDKFETFLNILKALGQGSMRENRPDYATLVARVKQLFHGHNNLIIGFNTILLPEHQISLEDENDSEEESSVISTARDY</sequence>
<feature type="compositionally biased region" description="Acidic residues" evidence="5">
    <location>
        <begin position="97"/>
        <end position="107"/>
    </location>
</feature>
<evidence type="ECO:0000256" key="2">
    <source>
        <dbReference type="ARBA" id="ARBA00022491"/>
    </source>
</evidence>
<feature type="region of interest" description="Disordered" evidence="5">
    <location>
        <begin position="96"/>
        <end position="116"/>
    </location>
</feature>
<name>A0ABM0VB84_CAMSA</name>
<keyword evidence="6" id="KW-1185">Reference proteome</keyword>
<reference evidence="7" key="2">
    <citation type="submission" date="2025-08" db="UniProtKB">
        <authorList>
            <consortium name="RefSeq"/>
        </authorList>
    </citation>
    <scope>IDENTIFICATION</scope>
    <source>
        <tissue evidence="7">Leaf</tissue>
    </source>
</reference>
<evidence type="ECO:0000256" key="1">
    <source>
        <dbReference type="ARBA" id="ARBA00004123"/>
    </source>
</evidence>
<evidence type="ECO:0000256" key="3">
    <source>
        <dbReference type="ARBA" id="ARBA00023242"/>
    </source>
</evidence>
<keyword evidence="3 4" id="KW-0539">Nucleus</keyword>
<dbReference type="Proteomes" id="UP000694864">
    <property type="component" value="Chromosome 13"/>
</dbReference>
<keyword evidence="2" id="KW-0678">Repressor</keyword>
<proteinExistence type="predicted"/>
<dbReference type="RefSeq" id="XP_010453633.1">
    <property type="nucleotide sequence ID" value="XM_010455331.2"/>
</dbReference>
<evidence type="ECO:0000313" key="7">
    <source>
        <dbReference type="RefSeq" id="XP_010453633.1"/>
    </source>
</evidence>
<dbReference type="SUPFAM" id="SSF47762">
    <property type="entry name" value="PAH2 domain"/>
    <property type="match status" value="1"/>
</dbReference>
<dbReference type="InterPro" id="IPR036600">
    <property type="entry name" value="PAH_sf"/>
</dbReference>
<reference evidence="6" key="1">
    <citation type="journal article" date="2014" name="Nat. Commun.">
        <title>The emerging biofuel crop Camelina sativa retains a highly undifferentiated hexaploid genome structure.</title>
        <authorList>
            <person name="Kagale S."/>
            <person name="Koh C."/>
            <person name="Nixon J."/>
            <person name="Bollina V."/>
            <person name="Clarke W.E."/>
            <person name="Tuteja R."/>
            <person name="Spillane C."/>
            <person name="Robinson S.J."/>
            <person name="Links M.G."/>
            <person name="Clarke C."/>
            <person name="Higgins E.E."/>
            <person name="Huebert T."/>
            <person name="Sharpe A.G."/>
            <person name="Parkin I.A."/>
        </authorList>
    </citation>
    <scope>NUCLEOTIDE SEQUENCE [LARGE SCALE GENOMIC DNA]</scope>
    <source>
        <strain evidence="6">cv. DH55</strain>
    </source>
</reference>
<dbReference type="PROSITE" id="PS51477">
    <property type="entry name" value="PAH"/>
    <property type="match status" value="1"/>
</dbReference>
<dbReference type="InterPro" id="IPR039774">
    <property type="entry name" value="Sin3-like"/>
</dbReference>
<dbReference type="PANTHER" id="PTHR12346">
    <property type="entry name" value="SIN3B-RELATED"/>
    <property type="match status" value="1"/>
</dbReference>
<accession>A0ABM0VB84</accession>
<organism evidence="6 7">
    <name type="scientific">Camelina sativa</name>
    <name type="common">False flax</name>
    <name type="synonym">Myagrum sativum</name>
    <dbReference type="NCBI Taxonomy" id="90675"/>
    <lineage>
        <taxon>Eukaryota</taxon>
        <taxon>Viridiplantae</taxon>
        <taxon>Streptophyta</taxon>
        <taxon>Embryophyta</taxon>
        <taxon>Tracheophyta</taxon>
        <taxon>Spermatophyta</taxon>
        <taxon>Magnoliopsida</taxon>
        <taxon>eudicotyledons</taxon>
        <taxon>Gunneridae</taxon>
        <taxon>Pentapetalae</taxon>
        <taxon>rosids</taxon>
        <taxon>malvids</taxon>
        <taxon>Brassicales</taxon>
        <taxon>Brassicaceae</taxon>
        <taxon>Camelineae</taxon>
        <taxon>Camelina</taxon>
    </lineage>
</organism>
<comment type="subcellular location">
    <subcellularLocation>
        <location evidence="1 4">Nucleus</location>
    </subcellularLocation>
</comment>
<dbReference type="GeneID" id="104735521"/>
<dbReference type="Gene3D" id="1.20.1160.11">
    <property type="entry name" value="Paired amphipathic helix"/>
    <property type="match status" value="1"/>
</dbReference>
<gene>
    <name evidence="7" type="primary">LOC104735521</name>
</gene>
<dbReference type="InterPro" id="IPR003822">
    <property type="entry name" value="PAH"/>
</dbReference>
<dbReference type="PANTHER" id="PTHR12346:SF0">
    <property type="entry name" value="SIN3A, ISOFORM G"/>
    <property type="match status" value="1"/>
</dbReference>
<dbReference type="Pfam" id="PF02671">
    <property type="entry name" value="PAH"/>
    <property type="match status" value="1"/>
</dbReference>
<evidence type="ECO:0000313" key="6">
    <source>
        <dbReference type="Proteomes" id="UP000694864"/>
    </source>
</evidence>
<evidence type="ECO:0000256" key="5">
    <source>
        <dbReference type="SAM" id="MobiDB-lite"/>
    </source>
</evidence>
<evidence type="ECO:0000256" key="4">
    <source>
        <dbReference type="PROSITE-ProRule" id="PRU00810"/>
    </source>
</evidence>
<protein>
    <submittedName>
        <fullName evidence="7">Paired amphipathic helix protein Sin3-like 1</fullName>
    </submittedName>
</protein>